<dbReference type="RefSeq" id="WP_125253119.1">
    <property type="nucleotide sequence ID" value="NZ_AQHF01000020.1"/>
</dbReference>
<keyword evidence="2" id="KW-0001">2Fe-2S</keyword>
<dbReference type="GO" id="GO:0051537">
    <property type="term" value="F:2 iron, 2 sulfur cluster binding"/>
    <property type="evidence" value="ECO:0007669"/>
    <property type="project" value="UniProtKB-KW"/>
</dbReference>
<evidence type="ECO:0000256" key="7">
    <source>
        <dbReference type="ARBA" id="ARBA00034078"/>
    </source>
</evidence>
<dbReference type="Proteomes" id="UP000660708">
    <property type="component" value="Unassembled WGS sequence"/>
</dbReference>
<proteinExistence type="inferred from homology"/>
<protein>
    <submittedName>
        <fullName evidence="9">Ferredoxin, 2Fe-2S</fullName>
    </submittedName>
</protein>
<evidence type="ECO:0000256" key="5">
    <source>
        <dbReference type="ARBA" id="ARBA00023014"/>
    </source>
</evidence>
<reference evidence="9 10" key="1">
    <citation type="submission" date="2015-06" db="EMBL/GenBank/DDBJ databases">
        <title>Genome sequence of Pseudoalteromonas peptidolytica.</title>
        <authorList>
            <person name="Xie B.-B."/>
            <person name="Rong J.-C."/>
            <person name="Qin Q.-L."/>
            <person name="Zhang Y.-Z."/>
        </authorList>
    </citation>
    <scope>NUCLEOTIDE SEQUENCE [LARGE SCALE GENOMIC DNA]</scope>
    <source>
        <strain evidence="9 10">F12-50-A1</strain>
    </source>
</reference>
<dbReference type="PROSITE" id="PS00814">
    <property type="entry name" value="ADX"/>
    <property type="match status" value="1"/>
</dbReference>
<evidence type="ECO:0000256" key="3">
    <source>
        <dbReference type="ARBA" id="ARBA00022723"/>
    </source>
</evidence>
<name>A0A8I0T2Z9_9GAMM</name>
<dbReference type="PANTHER" id="PTHR23426">
    <property type="entry name" value="FERREDOXIN/ADRENODOXIN"/>
    <property type="match status" value="1"/>
</dbReference>
<sequence>MLKITFIQHDGETIETEVEPGMSIMQAAIENLVEGIEGECGGSGSCATCHCYLSEQWSDKVTQPDNNESQMLEMVNDTTAFSRLSCQVKITKEHNGLSVTLPESQY</sequence>
<feature type="domain" description="2Fe-2S ferredoxin-type" evidence="8">
    <location>
        <begin position="2"/>
        <end position="105"/>
    </location>
</feature>
<dbReference type="InterPro" id="IPR001055">
    <property type="entry name" value="Adrenodoxin-like"/>
</dbReference>
<dbReference type="AlphaFoldDB" id="A0A8I0T2Z9"/>
<evidence type="ECO:0000313" key="9">
    <source>
        <dbReference type="EMBL" id="MBE0345871.1"/>
    </source>
</evidence>
<dbReference type="InterPro" id="IPR001041">
    <property type="entry name" value="2Fe-2S_ferredoxin-type"/>
</dbReference>
<organism evidence="9 10">
    <name type="scientific">Pseudoalteromonas peptidolytica F12-50-A1</name>
    <dbReference type="NCBI Taxonomy" id="1315280"/>
    <lineage>
        <taxon>Bacteria</taxon>
        <taxon>Pseudomonadati</taxon>
        <taxon>Pseudomonadota</taxon>
        <taxon>Gammaproteobacteria</taxon>
        <taxon>Alteromonadales</taxon>
        <taxon>Pseudoalteromonadaceae</taxon>
        <taxon>Pseudoalteromonas</taxon>
    </lineage>
</organism>
<dbReference type="InterPro" id="IPR036010">
    <property type="entry name" value="2Fe-2S_ferredoxin-like_sf"/>
</dbReference>
<keyword evidence="4" id="KW-0408">Iron</keyword>
<keyword evidence="3" id="KW-0479">Metal-binding</keyword>
<evidence type="ECO:0000256" key="1">
    <source>
        <dbReference type="ARBA" id="ARBA00010914"/>
    </source>
</evidence>
<dbReference type="SUPFAM" id="SSF54292">
    <property type="entry name" value="2Fe-2S ferredoxin-like"/>
    <property type="match status" value="1"/>
</dbReference>
<evidence type="ECO:0000256" key="2">
    <source>
        <dbReference type="ARBA" id="ARBA00022714"/>
    </source>
</evidence>
<evidence type="ECO:0000259" key="8">
    <source>
        <dbReference type="PROSITE" id="PS51085"/>
    </source>
</evidence>
<dbReference type="InterPro" id="IPR018298">
    <property type="entry name" value="Adrenodoxin_Fe-S_BS"/>
</dbReference>
<accession>A0A8I0T2Z9</accession>
<keyword evidence="10" id="KW-1185">Reference proteome</keyword>
<dbReference type="GO" id="GO:0046872">
    <property type="term" value="F:metal ion binding"/>
    <property type="evidence" value="ECO:0007669"/>
    <property type="project" value="UniProtKB-KW"/>
</dbReference>
<dbReference type="GO" id="GO:0140647">
    <property type="term" value="P:P450-containing electron transport chain"/>
    <property type="evidence" value="ECO:0007669"/>
    <property type="project" value="InterPro"/>
</dbReference>
<dbReference type="EMBL" id="AQHF01000020">
    <property type="protein sequence ID" value="MBE0345871.1"/>
    <property type="molecule type" value="Genomic_DNA"/>
</dbReference>
<keyword evidence="5" id="KW-0411">Iron-sulfur</keyword>
<evidence type="ECO:0000313" key="10">
    <source>
        <dbReference type="Proteomes" id="UP000660708"/>
    </source>
</evidence>
<dbReference type="Pfam" id="PF00111">
    <property type="entry name" value="Fer2"/>
    <property type="match status" value="1"/>
</dbReference>
<dbReference type="GO" id="GO:0009055">
    <property type="term" value="F:electron transfer activity"/>
    <property type="evidence" value="ECO:0007669"/>
    <property type="project" value="TreeGrafter"/>
</dbReference>
<comment type="cofactor">
    <cofactor evidence="7">
        <name>[2Fe-2S] cluster</name>
        <dbReference type="ChEBI" id="CHEBI:190135"/>
    </cofactor>
</comment>
<dbReference type="CDD" id="cd00207">
    <property type="entry name" value="fer2"/>
    <property type="match status" value="1"/>
</dbReference>
<dbReference type="PROSITE" id="PS51085">
    <property type="entry name" value="2FE2S_FER_2"/>
    <property type="match status" value="1"/>
</dbReference>
<dbReference type="InterPro" id="IPR012675">
    <property type="entry name" value="Beta-grasp_dom_sf"/>
</dbReference>
<dbReference type="PANTHER" id="PTHR23426:SF65">
    <property type="entry name" value="FERREDOXIN-2, MITOCHONDRIAL"/>
    <property type="match status" value="1"/>
</dbReference>
<comment type="similarity">
    <text evidence="1">Belongs to the adrenodoxin/putidaredoxin family.</text>
</comment>
<keyword evidence="6" id="KW-0830">Ubiquinone</keyword>
<dbReference type="PRINTS" id="PR00355">
    <property type="entry name" value="ADRENODOXIN"/>
</dbReference>
<comment type="caution">
    <text evidence="9">The sequence shown here is derived from an EMBL/GenBank/DDBJ whole genome shotgun (WGS) entry which is preliminary data.</text>
</comment>
<evidence type="ECO:0000256" key="4">
    <source>
        <dbReference type="ARBA" id="ARBA00023004"/>
    </source>
</evidence>
<dbReference type="Gene3D" id="3.10.20.30">
    <property type="match status" value="1"/>
</dbReference>
<evidence type="ECO:0000256" key="6">
    <source>
        <dbReference type="ARBA" id="ARBA00023075"/>
    </source>
</evidence>
<gene>
    <name evidence="9" type="primary">fdx</name>
    <name evidence="9" type="ORF">PPEP_a0843</name>
</gene>